<dbReference type="EMBL" id="RRYP01030887">
    <property type="protein sequence ID" value="TNV71056.1"/>
    <property type="molecule type" value="Genomic_DNA"/>
</dbReference>
<name>A0A8J8N9Y5_HALGN</name>
<organism evidence="1 2">
    <name type="scientific">Halteria grandinella</name>
    <dbReference type="NCBI Taxonomy" id="5974"/>
    <lineage>
        <taxon>Eukaryota</taxon>
        <taxon>Sar</taxon>
        <taxon>Alveolata</taxon>
        <taxon>Ciliophora</taxon>
        <taxon>Intramacronucleata</taxon>
        <taxon>Spirotrichea</taxon>
        <taxon>Stichotrichia</taxon>
        <taxon>Sporadotrichida</taxon>
        <taxon>Halteriidae</taxon>
        <taxon>Halteria</taxon>
    </lineage>
</organism>
<evidence type="ECO:0000313" key="1">
    <source>
        <dbReference type="EMBL" id="TNV71056.1"/>
    </source>
</evidence>
<evidence type="ECO:0000313" key="2">
    <source>
        <dbReference type="Proteomes" id="UP000785679"/>
    </source>
</evidence>
<protein>
    <submittedName>
        <fullName evidence="1">Uncharacterized protein</fullName>
    </submittedName>
</protein>
<dbReference type="AlphaFoldDB" id="A0A8J8N9Y5"/>
<accession>A0A8J8N9Y5</accession>
<dbReference type="Proteomes" id="UP000785679">
    <property type="component" value="Unassembled WGS sequence"/>
</dbReference>
<keyword evidence="2" id="KW-1185">Reference proteome</keyword>
<comment type="caution">
    <text evidence="1">The sequence shown here is derived from an EMBL/GenBank/DDBJ whole genome shotgun (WGS) entry which is preliminary data.</text>
</comment>
<reference evidence="1" key="1">
    <citation type="submission" date="2019-06" db="EMBL/GenBank/DDBJ databases">
        <authorList>
            <person name="Zheng W."/>
        </authorList>
    </citation>
    <scope>NUCLEOTIDE SEQUENCE</scope>
    <source>
        <strain evidence="1">QDHG01</strain>
    </source>
</reference>
<proteinExistence type="predicted"/>
<gene>
    <name evidence="1" type="ORF">FGO68_gene6874</name>
</gene>
<sequence length="69" mass="8173">MLKFTPSWLTLQFFKPIHVQLPNYSLGIPQKTLIIFMFKVLRQDLLGQMHRIQNLNYGPFLVPQKSMLI</sequence>